<keyword evidence="3" id="KW-1185">Reference proteome</keyword>
<dbReference type="EMBL" id="LNIX01000037">
    <property type="protein sequence ID" value="OXA39818.1"/>
    <property type="molecule type" value="Genomic_DNA"/>
</dbReference>
<feature type="region of interest" description="Disordered" evidence="1">
    <location>
        <begin position="1"/>
        <end position="23"/>
    </location>
</feature>
<gene>
    <name evidence="2" type="ORF">Fcan01_25580</name>
</gene>
<name>A0A226D4R1_FOLCA</name>
<evidence type="ECO:0000313" key="2">
    <source>
        <dbReference type="EMBL" id="OXA39818.1"/>
    </source>
</evidence>
<dbReference type="Proteomes" id="UP000198287">
    <property type="component" value="Unassembled WGS sequence"/>
</dbReference>
<comment type="caution">
    <text evidence="2">The sequence shown here is derived from an EMBL/GenBank/DDBJ whole genome shotgun (WGS) entry which is preliminary data.</text>
</comment>
<feature type="compositionally biased region" description="Polar residues" evidence="1">
    <location>
        <begin position="9"/>
        <end position="23"/>
    </location>
</feature>
<dbReference type="AlphaFoldDB" id="A0A226D4R1"/>
<proteinExistence type="predicted"/>
<sequence length="126" mass="14272">MTWRGNLPSLGSSSNYSQPTSSWSCQFTVSDGYRSATHDFATGQWASSHTPVPAFQEFQRDVAAAEQRQQQLSATTAKEIEKLAWEKNNAKILTNSYQQREYLAQGTLLWDKTSQEECKQDRIESS</sequence>
<reference evidence="2 3" key="1">
    <citation type="submission" date="2015-12" db="EMBL/GenBank/DDBJ databases">
        <title>The genome of Folsomia candida.</title>
        <authorList>
            <person name="Faddeeva A."/>
            <person name="Derks M.F."/>
            <person name="Anvar Y."/>
            <person name="Smit S."/>
            <person name="Van Straalen N."/>
            <person name="Roelofs D."/>
        </authorList>
    </citation>
    <scope>NUCLEOTIDE SEQUENCE [LARGE SCALE GENOMIC DNA]</scope>
    <source>
        <strain evidence="2 3">VU population</strain>
        <tissue evidence="2">Whole body</tissue>
    </source>
</reference>
<evidence type="ECO:0000256" key="1">
    <source>
        <dbReference type="SAM" id="MobiDB-lite"/>
    </source>
</evidence>
<accession>A0A226D4R1</accession>
<evidence type="ECO:0000313" key="3">
    <source>
        <dbReference type="Proteomes" id="UP000198287"/>
    </source>
</evidence>
<protein>
    <submittedName>
        <fullName evidence="2">Uncharacterized protein</fullName>
    </submittedName>
</protein>
<organism evidence="2 3">
    <name type="scientific">Folsomia candida</name>
    <name type="common">Springtail</name>
    <dbReference type="NCBI Taxonomy" id="158441"/>
    <lineage>
        <taxon>Eukaryota</taxon>
        <taxon>Metazoa</taxon>
        <taxon>Ecdysozoa</taxon>
        <taxon>Arthropoda</taxon>
        <taxon>Hexapoda</taxon>
        <taxon>Collembola</taxon>
        <taxon>Entomobryomorpha</taxon>
        <taxon>Isotomoidea</taxon>
        <taxon>Isotomidae</taxon>
        <taxon>Proisotominae</taxon>
        <taxon>Folsomia</taxon>
    </lineage>
</organism>